<dbReference type="InterPro" id="IPR007919">
    <property type="entry name" value="UPF0220"/>
</dbReference>
<protein>
    <recommendedName>
        <fullName evidence="14">Glucan endo-1,3-beta-D-glucosidase</fullName>
    </recommendedName>
</protein>
<evidence type="ECO:0000256" key="2">
    <source>
        <dbReference type="ARBA" id="ARBA00005335"/>
    </source>
</evidence>
<comment type="caution">
    <text evidence="12">The sequence shown here is derived from an EMBL/GenBank/DDBJ whole genome shotgun (WGS) entry which is preliminary data.</text>
</comment>
<keyword evidence="4 11" id="KW-0812">Transmembrane</keyword>
<evidence type="ECO:0000313" key="12">
    <source>
        <dbReference type="EMBL" id="KAK9270471.1"/>
    </source>
</evidence>
<keyword evidence="7 11" id="KW-0472">Membrane</keyword>
<dbReference type="PROSITE" id="PS00587">
    <property type="entry name" value="GLYCOSYL_HYDROL_F17"/>
    <property type="match status" value="1"/>
</dbReference>
<evidence type="ECO:0000256" key="11">
    <source>
        <dbReference type="SAM" id="Phobius"/>
    </source>
</evidence>
<keyword evidence="8 10" id="KW-0326">Glycosidase</keyword>
<evidence type="ECO:0000256" key="6">
    <source>
        <dbReference type="ARBA" id="ARBA00022989"/>
    </source>
</evidence>
<sequence length="454" mass="49580">MDLAELWAIFGPGVAGAVFGAGWWFWIDAVVCSSVSISFVHYLPGIFASLAALMFNCVRREDIDYSPYEEGEWRLKLWLFLAYVVSFVSLAASVGLLIQDALETSGPSAWTGTAGVLQCVFVLIRIISAGSFILYSIKEAAGARLIGVCYGMNGDNLPSPQDVISLYKKCEIQFIRLYEPKPAALEALRGSQINVCLGVRNEDLQNLSSSQDAANAWVNANIVPYKNDVQFGWITLGNEIIPGPYAAYVAQAMNNTHNALLSAGLDGVKVTTVIASTALGASYPPSAGAFSSEAIGPMTNIATFLSHYGAPLMINVYPYFAYVSDPTHISLDYALFNSSVPILDGDLKYFNLFDAMVDAFNAALEKLNLSDVSVAISESGWPSAGNDPYTSVANAKAYNLNLMNHVMGSKTPRRPQHLMDTFLFEMFNEDLKESAVEKNFGFFYPNMQPVYPFW</sequence>
<dbReference type="GO" id="GO:0005975">
    <property type="term" value="P:carbohydrate metabolic process"/>
    <property type="evidence" value="ECO:0007669"/>
    <property type="project" value="InterPro"/>
</dbReference>
<comment type="similarity">
    <text evidence="2">Belongs to the UPF0220 family.</text>
</comment>
<reference evidence="12 13" key="1">
    <citation type="journal article" date="2024" name="Plant J.">
        <title>Genome sequences and population genomics reveal climatic adaptation and genomic divergence between two closely related sweetgum species.</title>
        <authorList>
            <person name="Xu W.Q."/>
            <person name="Ren C.Q."/>
            <person name="Zhang X.Y."/>
            <person name="Comes H.P."/>
            <person name="Liu X.H."/>
            <person name="Li Y.G."/>
            <person name="Kettle C.J."/>
            <person name="Jalonen R."/>
            <person name="Gaisberger H."/>
            <person name="Ma Y.Z."/>
            <person name="Qiu Y.X."/>
        </authorList>
    </citation>
    <scope>NUCLEOTIDE SEQUENCE [LARGE SCALE GENOMIC DNA]</scope>
    <source>
        <strain evidence="12">Hangzhou</strain>
    </source>
</reference>
<accession>A0AAP0NE77</accession>
<evidence type="ECO:0000256" key="7">
    <source>
        <dbReference type="ARBA" id="ARBA00023136"/>
    </source>
</evidence>
<evidence type="ECO:0000256" key="5">
    <source>
        <dbReference type="ARBA" id="ARBA00022801"/>
    </source>
</evidence>
<comment type="subcellular location">
    <subcellularLocation>
        <location evidence="1">Membrane</location>
        <topology evidence="1">Multi-pass membrane protein</topology>
    </subcellularLocation>
</comment>
<evidence type="ECO:0000313" key="13">
    <source>
        <dbReference type="Proteomes" id="UP001415857"/>
    </source>
</evidence>
<evidence type="ECO:0008006" key="14">
    <source>
        <dbReference type="Google" id="ProtNLM"/>
    </source>
</evidence>
<evidence type="ECO:0000256" key="4">
    <source>
        <dbReference type="ARBA" id="ARBA00022692"/>
    </source>
</evidence>
<dbReference type="SUPFAM" id="SSF51445">
    <property type="entry name" value="(Trans)glycosidases"/>
    <property type="match status" value="1"/>
</dbReference>
<evidence type="ECO:0000256" key="9">
    <source>
        <dbReference type="RuleBase" id="RU004335"/>
    </source>
</evidence>
<proteinExistence type="inferred from homology"/>
<dbReference type="InterPro" id="IPR000490">
    <property type="entry name" value="Glyco_hydro_17"/>
</dbReference>
<dbReference type="InterPro" id="IPR044965">
    <property type="entry name" value="Glyco_hydro_17_plant"/>
</dbReference>
<organism evidence="12 13">
    <name type="scientific">Liquidambar formosana</name>
    <name type="common">Formosan gum</name>
    <dbReference type="NCBI Taxonomy" id="63359"/>
    <lineage>
        <taxon>Eukaryota</taxon>
        <taxon>Viridiplantae</taxon>
        <taxon>Streptophyta</taxon>
        <taxon>Embryophyta</taxon>
        <taxon>Tracheophyta</taxon>
        <taxon>Spermatophyta</taxon>
        <taxon>Magnoliopsida</taxon>
        <taxon>eudicotyledons</taxon>
        <taxon>Gunneridae</taxon>
        <taxon>Pentapetalae</taxon>
        <taxon>Saxifragales</taxon>
        <taxon>Altingiaceae</taxon>
        <taxon>Liquidambar</taxon>
    </lineage>
</organism>
<feature type="transmembrane region" description="Helical" evidence="11">
    <location>
        <begin position="78"/>
        <end position="98"/>
    </location>
</feature>
<dbReference type="GO" id="GO:0016020">
    <property type="term" value="C:membrane"/>
    <property type="evidence" value="ECO:0007669"/>
    <property type="project" value="UniProtKB-SubCell"/>
</dbReference>
<name>A0AAP0NE77_LIQFO</name>
<dbReference type="Pfam" id="PF05255">
    <property type="entry name" value="UPF0220"/>
    <property type="match status" value="1"/>
</dbReference>
<dbReference type="InterPro" id="IPR017853">
    <property type="entry name" value="GH"/>
</dbReference>
<dbReference type="EMBL" id="JBBPBK010000014">
    <property type="protein sequence ID" value="KAK9270471.1"/>
    <property type="molecule type" value="Genomic_DNA"/>
</dbReference>
<evidence type="ECO:0000256" key="8">
    <source>
        <dbReference type="ARBA" id="ARBA00023295"/>
    </source>
</evidence>
<evidence type="ECO:0000256" key="3">
    <source>
        <dbReference type="ARBA" id="ARBA00008773"/>
    </source>
</evidence>
<keyword evidence="13" id="KW-1185">Reference proteome</keyword>
<keyword evidence="5 10" id="KW-0378">Hydrolase</keyword>
<dbReference type="FunFam" id="3.20.20.80:FF:000010">
    <property type="entry name" value="glucan endo-1,3-beta-glucosidase, basic"/>
    <property type="match status" value="1"/>
</dbReference>
<dbReference type="Proteomes" id="UP001415857">
    <property type="component" value="Unassembled WGS sequence"/>
</dbReference>
<dbReference type="GO" id="GO:0004553">
    <property type="term" value="F:hydrolase activity, hydrolyzing O-glycosyl compounds"/>
    <property type="evidence" value="ECO:0007669"/>
    <property type="project" value="InterPro"/>
</dbReference>
<dbReference type="PANTHER" id="PTHR32227">
    <property type="entry name" value="GLUCAN ENDO-1,3-BETA-GLUCOSIDASE BG1-RELATED-RELATED"/>
    <property type="match status" value="1"/>
</dbReference>
<feature type="transmembrane region" description="Helical" evidence="11">
    <location>
        <begin position="110"/>
        <end position="135"/>
    </location>
</feature>
<dbReference type="Gene3D" id="3.20.20.80">
    <property type="entry name" value="Glycosidases"/>
    <property type="match status" value="1"/>
</dbReference>
<dbReference type="Pfam" id="PF00332">
    <property type="entry name" value="Glyco_hydro_17"/>
    <property type="match status" value="1"/>
</dbReference>
<evidence type="ECO:0000256" key="10">
    <source>
        <dbReference type="RuleBase" id="RU004336"/>
    </source>
</evidence>
<comment type="similarity">
    <text evidence="3 9">Belongs to the glycosyl hydrolase 17 family.</text>
</comment>
<feature type="transmembrane region" description="Helical" evidence="11">
    <location>
        <begin position="7"/>
        <end position="27"/>
    </location>
</feature>
<dbReference type="AlphaFoldDB" id="A0AAP0NE77"/>
<evidence type="ECO:0000256" key="1">
    <source>
        <dbReference type="ARBA" id="ARBA00004141"/>
    </source>
</evidence>
<feature type="transmembrane region" description="Helical" evidence="11">
    <location>
        <begin position="39"/>
        <end position="58"/>
    </location>
</feature>
<keyword evidence="6 11" id="KW-1133">Transmembrane helix</keyword>
<gene>
    <name evidence="12" type="ORF">L1049_026051</name>
</gene>